<dbReference type="EMBL" id="MN739319">
    <property type="protein sequence ID" value="QHS98610.1"/>
    <property type="molecule type" value="Genomic_DNA"/>
</dbReference>
<evidence type="ECO:0000313" key="1">
    <source>
        <dbReference type="EMBL" id="QHS98610.1"/>
    </source>
</evidence>
<dbReference type="AlphaFoldDB" id="A0A6C0C2I1"/>
<name>A0A6C0C2I1_9ZZZZ</name>
<sequence>MDKIIENLKRENICFKCHDLLDSDSKIYDQHVKTCKGGDTEVITTKFYTKKEMTYQAGLQRKKSFVIGTTWGNIERPATR</sequence>
<protein>
    <submittedName>
        <fullName evidence="1">Uncharacterized protein</fullName>
    </submittedName>
</protein>
<proteinExistence type="predicted"/>
<accession>A0A6C0C2I1</accession>
<organism evidence="1">
    <name type="scientific">viral metagenome</name>
    <dbReference type="NCBI Taxonomy" id="1070528"/>
    <lineage>
        <taxon>unclassified sequences</taxon>
        <taxon>metagenomes</taxon>
        <taxon>organismal metagenomes</taxon>
    </lineage>
</organism>
<reference evidence="1" key="1">
    <citation type="journal article" date="2020" name="Nature">
        <title>Giant virus diversity and host interactions through global metagenomics.</title>
        <authorList>
            <person name="Schulz F."/>
            <person name="Roux S."/>
            <person name="Paez-Espino D."/>
            <person name="Jungbluth S."/>
            <person name="Walsh D.A."/>
            <person name="Denef V.J."/>
            <person name="McMahon K.D."/>
            <person name="Konstantinidis K.T."/>
            <person name="Eloe-Fadrosh E.A."/>
            <person name="Kyrpides N.C."/>
            <person name="Woyke T."/>
        </authorList>
    </citation>
    <scope>NUCLEOTIDE SEQUENCE</scope>
    <source>
        <strain evidence="1">GVMAG-M-3300020185-18</strain>
    </source>
</reference>